<feature type="transmembrane region" description="Helical" evidence="2">
    <location>
        <begin position="205"/>
        <end position="227"/>
    </location>
</feature>
<accession>A0A4P9YWN9</accession>
<feature type="transmembrane region" description="Helical" evidence="2">
    <location>
        <begin position="170"/>
        <end position="193"/>
    </location>
</feature>
<evidence type="ECO:0000313" key="4">
    <source>
        <dbReference type="Proteomes" id="UP000278143"/>
    </source>
</evidence>
<organism evidence="3 4">
    <name type="scientific">Syncephalis pseudoplumigaleata</name>
    <dbReference type="NCBI Taxonomy" id="1712513"/>
    <lineage>
        <taxon>Eukaryota</taxon>
        <taxon>Fungi</taxon>
        <taxon>Fungi incertae sedis</taxon>
        <taxon>Zoopagomycota</taxon>
        <taxon>Zoopagomycotina</taxon>
        <taxon>Zoopagomycetes</taxon>
        <taxon>Zoopagales</taxon>
        <taxon>Piptocephalidaceae</taxon>
        <taxon>Syncephalis</taxon>
    </lineage>
</organism>
<keyword evidence="4" id="KW-1185">Reference proteome</keyword>
<feature type="transmembrane region" description="Helical" evidence="2">
    <location>
        <begin position="305"/>
        <end position="322"/>
    </location>
</feature>
<feature type="compositionally biased region" description="Low complexity" evidence="1">
    <location>
        <begin position="451"/>
        <end position="460"/>
    </location>
</feature>
<dbReference type="AlphaFoldDB" id="A0A4P9YWN9"/>
<sequence>MEIPFYNVSGMLFKPALAPNADCQFDTSQTVLPESANRTVLRGVDASIVIVDSYEAKAHGCWTLAQISQSLLEYNRWLVANDLPPVRLILYLLTSSAPNVYNFSGSMMYSSPHLSAPSGDPEIPVGVLFRRYCGSFLERFHRTPPPVIANAVQEYTDWSMARFNDYCTTLGWIFFALNIIVALRSVACILFMVVFGEFRSEPRTLAFLLALFSVILILAALPMNIAYFSSYVLFQASTIFFAMAFYIVLLIWCSFHSMIYTENKMKLLKTAVHVCFLTQTIGETIIFICYFVNSTEAVLRTVSMVTYIIVFMHIITALIFLCNGKVASTLRYIIELTHCPTIPGILFYIKTRNCTNAAAKDALVRLTTISFIVFIAISFVFTEKLLSLDFEWAHYLTKVIARKAFKLIGITIESWIMLCMLGLRMPSEDQDDPPTMTSLFRALWAKIRGRSPSPSSPSSSTRRHSTKLSSMSRVSTIKQLTVCTDGGTSKEMLSGCPSSVLHIGLGSSIPAADRTIPLSPRSLHFRDV</sequence>
<gene>
    <name evidence="3" type="ORF">SYNPS1DRAFT_30512</name>
</gene>
<protein>
    <submittedName>
        <fullName evidence="3">Uncharacterized protein</fullName>
    </submittedName>
</protein>
<dbReference type="OrthoDB" id="10486178at2759"/>
<feature type="transmembrane region" description="Helical" evidence="2">
    <location>
        <begin position="362"/>
        <end position="381"/>
    </location>
</feature>
<feature type="region of interest" description="Disordered" evidence="1">
    <location>
        <begin position="449"/>
        <end position="473"/>
    </location>
</feature>
<keyword evidence="2" id="KW-1133">Transmembrane helix</keyword>
<evidence type="ECO:0000313" key="3">
    <source>
        <dbReference type="EMBL" id="RKP23731.1"/>
    </source>
</evidence>
<name>A0A4P9YWN9_9FUNG</name>
<evidence type="ECO:0000256" key="1">
    <source>
        <dbReference type="SAM" id="MobiDB-lite"/>
    </source>
</evidence>
<feature type="transmembrane region" description="Helical" evidence="2">
    <location>
        <begin position="267"/>
        <end position="293"/>
    </location>
</feature>
<reference evidence="4" key="1">
    <citation type="journal article" date="2018" name="Nat. Microbiol.">
        <title>Leveraging single-cell genomics to expand the fungal tree of life.</title>
        <authorList>
            <person name="Ahrendt S.R."/>
            <person name="Quandt C.A."/>
            <person name="Ciobanu D."/>
            <person name="Clum A."/>
            <person name="Salamov A."/>
            <person name="Andreopoulos B."/>
            <person name="Cheng J.F."/>
            <person name="Woyke T."/>
            <person name="Pelin A."/>
            <person name="Henrissat B."/>
            <person name="Reynolds N.K."/>
            <person name="Benny G.L."/>
            <person name="Smith M.E."/>
            <person name="James T.Y."/>
            <person name="Grigoriev I.V."/>
        </authorList>
    </citation>
    <scope>NUCLEOTIDE SEQUENCE [LARGE SCALE GENOMIC DNA]</scope>
    <source>
        <strain evidence="4">Benny S71-1</strain>
    </source>
</reference>
<feature type="transmembrane region" description="Helical" evidence="2">
    <location>
        <begin position="233"/>
        <end position="255"/>
    </location>
</feature>
<dbReference type="EMBL" id="KZ990732">
    <property type="protein sequence ID" value="RKP23731.1"/>
    <property type="molecule type" value="Genomic_DNA"/>
</dbReference>
<dbReference type="Proteomes" id="UP000278143">
    <property type="component" value="Unassembled WGS sequence"/>
</dbReference>
<proteinExistence type="predicted"/>
<keyword evidence="2" id="KW-0812">Transmembrane</keyword>
<keyword evidence="2" id="KW-0472">Membrane</keyword>
<evidence type="ECO:0000256" key="2">
    <source>
        <dbReference type="SAM" id="Phobius"/>
    </source>
</evidence>